<accession>A0A550CYR6</accession>
<sequence length="172" mass="18616">MVSISCSLTARRPKDTRENVIATREFSVNVVSEHIASAMNATSVECPANVDEWEVAGLKMRPSTGIKPPLVAESLINLECELYHHLDIGPPTADGVSSVPPTTTLVLGLIQRVHVNEGVLTPDGATIDPAKLQAVARMGGTAYARVSNGFELPRPVWKQMRERMEGRAGDHH</sequence>
<feature type="domain" description="Flavin reductase like" evidence="5">
    <location>
        <begin position="4"/>
        <end position="120"/>
    </location>
</feature>
<evidence type="ECO:0000313" key="6">
    <source>
        <dbReference type="EMBL" id="TRM69932.1"/>
    </source>
</evidence>
<reference evidence="6 7" key="1">
    <citation type="journal article" date="2019" name="New Phytol.">
        <title>Comparative genomics reveals unique wood-decay strategies and fruiting body development in the Schizophyllaceae.</title>
        <authorList>
            <person name="Almasi E."/>
            <person name="Sahu N."/>
            <person name="Krizsan K."/>
            <person name="Balint B."/>
            <person name="Kovacs G.M."/>
            <person name="Kiss B."/>
            <person name="Cseklye J."/>
            <person name="Drula E."/>
            <person name="Henrissat B."/>
            <person name="Nagy I."/>
            <person name="Chovatia M."/>
            <person name="Adam C."/>
            <person name="LaButti K."/>
            <person name="Lipzen A."/>
            <person name="Riley R."/>
            <person name="Grigoriev I.V."/>
            <person name="Nagy L.G."/>
        </authorList>
    </citation>
    <scope>NUCLEOTIDE SEQUENCE [LARGE SCALE GENOMIC DNA]</scope>
    <source>
        <strain evidence="6 7">NL-1724</strain>
    </source>
</reference>
<protein>
    <recommendedName>
        <fullName evidence="5">Flavin reductase like domain-containing protein</fullName>
    </recommendedName>
</protein>
<evidence type="ECO:0000256" key="4">
    <source>
        <dbReference type="ARBA" id="ARBA00038054"/>
    </source>
</evidence>
<keyword evidence="7" id="KW-1185">Reference proteome</keyword>
<evidence type="ECO:0000256" key="3">
    <source>
        <dbReference type="ARBA" id="ARBA00022643"/>
    </source>
</evidence>
<dbReference type="SUPFAM" id="SSF50475">
    <property type="entry name" value="FMN-binding split barrel"/>
    <property type="match status" value="1"/>
</dbReference>
<evidence type="ECO:0000256" key="2">
    <source>
        <dbReference type="ARBA" id="ARBA00022630"/>
    </source>
</evidence>
<keyword evidence="2" id="KW-0285">Flavoprotein</keyword>
<gene>
    <name evidence="6" type="ORF">BD626DRAFT_475799</name>
</gene>
<evidence type="ECO:0000259" key="5">
    <source>
        <dbReference type="Pfam" id="PF01613"/>
    </source>
</evidence>
<dbReference type="Pfam" id="PF01613">
    <property type="entry name" value="Flavin_Reduct"/>
    <property type="match status" value="1"/>
</dbReference>
<comment type="cofactor">
    <cofactor evidence="1">
        <name>FMN</name>
        <dbReference type="ChEBI" id="CHEBI:58210"/>
    </cofactor>
</comment>
<dbReference type="AlphaFoldDB" id="A0A550CYR6"/>
<dbReference type="Gene3D" id="2.30.110.10">
    <property type="entry name" value="Electron Transport, Fmn-binding Protein, Chain A"/>
    <property type="match status" value="1"/>
</dbReference>
<comment type="caution">
    <text evidence="6">The sequence shown here is derived from an EMBL/GenBank/DDBJ whole genome shotgun (WGS) entry which is preliminary data.</text>
</comment>
<evidence type="ECO:0000256" key="1">
    <source>
        <dbReference type="ARBA" id="ARBA00001917"/>
    </source>
</evidence>
<comment type="similarity">
    <text evidence="4">Belongs to the flavoredoxin family.</text>
</comment>
<dbReference type="GO" id="GO:0010181">
    <property type="term" value="F:FMN binding"/>
    <property type="evidence" value="ECO:0007669"/>
    <property type="project" value="InterPro"/>
</dbReference>
<dbReference type="InterPro" id="IPR012349">
    <property type="entry name" value="Split_barrel_FMN-bd"/>
</dbReference>
<dbReference type="OrthoDB" id="10250990at2759"/>
<dbReference type="EMBL" id="VDMD01000001">
    <property type="protein sequence ID" value="TRM69932.1"/>
    <property type="molecule type" value="Genomic_DNA"/>
</dbReference>
<name>A0A550CYR6_9AGAR</name>
<organism evidence="6 7">
    <name type="scientific">Schizophyllum amplum</name>
    <dbReference type="NCBI Taxonomy" id="97359"/>
    <lineage>
        <taxon>Eukaryota</taxon>
        <taxon>Fungi</taxon>
        <taxon>Dikarya</taxon>
        <taxon>Basidiomycota</taxon>
        <taxon>Agaricomycotina</taxon>
        <taxon>Agaricomycetes</taxon>
        <taxon>Agaricomycetidae</taxon>
        <taxon>Agaricales</taxon>
        <taxon>Schizophyllaceae</taxon>
        <taxon>Schizophyllum</taxon>
    </lineage>
</organism>
<evidence type="ECO:0000313" key="7">
    <source>
        <dbReference type="Proteomes" id="UP000320762"/>
    </source>
</evidence>
<proteinExistence type="inferred from homology"/>
<dbReference type="PANTHER" id="PTHR33798:SF5">
    <property type="entry name" value="FLAVIN REDUCTASE LIKE DOMAIN-CONTAINING PROTEIN"/>
    <property type="match status" value="1"/>
</dbReference>
<keyword evidence="3" id="KW-0288">FMN</keyword>
<dbReference type="PANTHER" id="PTHR33798">
    <property type="entry name" value="FLAVOPROTEIN OXYGENASE"/>
    <property type="match status" value="1"/>
</dbReference>
<dbReference type="InterPro" id="IPR002563">
    <property type="entry name" value="Flavin_Rdtase-like_dom"/>
</dbReference>
<dbReference type="Proteomes" id="UP000320762">
    <property type="component" value="Unassembled WGS sequence"/>
</dbReference>